<protein>
    <submittedName>
        <fullName evidence="1">Uncharacterized protein</fullName>
    </submittedName>
</protein>
<keyword evidence="2" id="KW-1185">Reference proteome</keyword>
<evidence type="ECO:0000313" key="1">
    <source>
        <dbReference type="EMBL" id="KAK0740963.1"/>
    </source>
</evidence>
<name>A0AA40EKD8_9PEZI</name>
<comment type="caution">
    <text evidence="1">The sequence shown here is derived from an EMBL/GenBank/DDBJ whole genome shotgun (WGS) entry which is preliminary data.</text>
</comment>
<dbReference type="AlphaFoldDB" id="A0AA40EKD8"/>
<dbReference type="Proteomes" id="UP001172155">
    <property type="component" value="Unassembled WGS sequence"/>
</dbReference>
<organism evidence="1 2">
    <name type="scientific">Schizothecium vesticola</name>
    <dbReference type="NCBI Taxonomy" id="314040"/>
    <lineage>
        <taxon>Eukaryota</taxon>
        <taxon>Fungi</taxon>
        <taxon>Dikarya</taxon>
        <taxon>Ascomycota</taxon>
        <taxon>Pezizomycotina</taxon>
        <taxon>Sordariomycetes</taxon>
        <taxon>Sordariomycetidae</taxon>
        <taxon>Sordariales</taxon>
        <taxon>Schizotheciaceae</taxon>
        <taxon>Schizothecium</taxon>
    </lineage>
</organism>
<accession>A0AA40EKD8</accession>
<dbReference type="EMBL" id="JAUKUD010000006">
    <property type="protein sequence ID" value="KAK0740963.1"/>
    <property type="molecule type" value="Genomic_DNA"/>
</dbReference>
<sequence>MLLQSCTALPALVVAKCGRRMRQMPMTTKDPRGLRHWRHRSTVKRGACSVPPHSLLRRGYKSFVPVPNWPHASSWAGNTSGALSLGAEGCNLHYALCEIGPWQGSVASGVWEKSAGRCEYNMASSWHHPGPLGVGPAKLGTTPASSRRLAGFFFFRAEPAPLFEDSLLHGLWGCATFTNPATTYHSTLSCLLCLLRACPERHGA</sequence>
<reference evidence="1" key="1">
    <citation type="submission" date="2023-06" db="EMBL/GenBank/DDBJ databases">
        <title>Genome-scale phylogeny and comparative genomics of the fungal order Sordariales.</title>
        <authorList>
            <consortium name="Lawrence Berkeley National Laboratory"/>
            <person name="Hensen N."/>
            <person name="Bonometti L."/>
            <person name="Westerberg I."/>
            <person name="Brannstrom I.O."/>
            <person name="Guillou S."/>
            <person name="Cros-Aarteil S."/>
            <person name="Calhoun S."/>
            <person name="Haridas S."/>
            <person name="Kuo A."/>
            <person name="Mondo S."/>
            <person name="Pangilinan J."/>
            <person name="Riley R."/>
            <person name="LaButti K."/>
            <person name="Andreopoulos B."/>
            <person name="Lipzen A."/>
            <person name="Chen C."/>
            <person name="Yanf M."/>
            <person name="Daum C."/>
            <person name="Ng V."/>
            <person name="Clum A."/>
            <person name="Steindorff A."/>
            <person name="Ohm R."/>
            <person name="Martin F."/>
            <person name="Silar P."/>
            <person name="Natvig D."/>
            <person name="Lalanne C."/>
            <person name="Gautier V."/>
            <person name="Ament-velasquez S.L."/>
            <person name="Kruys A."/>
            <person name="Hutchinson M.I."/>
            <person name="Powell A.J."/>
            <person name="Barry K."/>
            <person name="Miller A.N."/>
            <person name="Grigoriev I.V."/>
            <person name="Debuchy R."/>
            <person name="Gladieux P."/>
            <person name="Thoren M.H."/>
            <person name="Johannesson H."/>
        </authorList>
    </citation>
    <scope>NUCLEOTIDE SEQUENCE</scope>
    <source>
        <strain evidence="1">SMH3187-1</strain>
    </source>
</reference>
<proteinExistence type="predicted"/>
<evidence type="ECO:0000313" key="2">
    <source>
        <dbReference type="Proteomes" id="UP001172155"/>
    </source>
</evidence>
<gene>
    <name evidence="1" type="ORF">B0T18DRAFT_220983</name>
</gene>